<keyword evidence="2" id="KW-0472">Membrane</keyword>
<keyword evidence="1" id="KW-0175">Coiled coil</keyword>
<feature type="transmembrane region" description="Helical" evidence="2">
    <location>
        <begin position="29"/>
        <end position="47"/>
    </location>
</feature>
<dbReference type="InterPro" id="IPR046703">
    <property type="entry name" value="DUF6776"/>
</dbReference>
<proteinExistence type="predicted"/>
<gene>
    <name evidence="3" type="ORF">DFR37_10651</name>
</gene>
<dbReference type="Proteomes" id="UP000253628">
    <property type="component" value="Unassembled WGS sequence"/>
</dbReference>
<dbReference type="OrthoDB" id="9152541at2"/>
<evidence type="ECO:0000256" key="1">
    <source>
        <dbReference type="SAM" id="Coils"/>
    </source>
</evidence>
<evidence type="ECO:0000313" key="4">
    <source>
        <dbReference type="Proteomes" id="UP000253628"/>
    </source>
</evidence>
<keyword evidence="2" id="KW-1133">Transmembrane helix</keyword>
<dbReference type="AlphaFoldDB" id="A0A366H932"/>
<dbReference type="EMBL" id="QNRQ01000006">
    <property type="protein sequence ID" value="RBP38760.1"/>
    <property type="molecule type" value="Genomic_DNA"/>
</dbReference>
<feature type="coiled-coil region" evidence="1">
    <location>
        <begin position="61"/>
        <end position="123"/>
    </location>
</feature>
<accession>A0A366H932</accession>
<protein>
    <recommendedName>
        <fullName evidence="5">Inner membrane protein</fullName>
    </recommendedName>
</protein>
<evidence type="ECO:0008006" key="5">
    <source>
        <dbReference type="Google" id="ProtNLM"/>
    </source>
</evidence>
<name>A0A366H932_9BURK</name>
<evidence type="ECO:0000256" key="2">
    <source>
        <dbReference type="SAM" id="Phobius"/>
    </source>
</evidence>
<comment type="caution">
    <text evidence="3">The sequence shown here is derived from an EMBL/GenBank/DDBJ whole genome shotgun (WGS) entry which is preliminary data.</text>
</comment>
<keyword evidence="2" id="KW-0812">Transmembrane</keyword>
<evidence type="ECO:0000313" key="3">
    <source>
        <dbReference type="EMBL" id="RBP38760.1"/>
    </source>
</evidence>
<reference evidence="3 4" key="1">
    <citation type="submission" date="2018-06" db="EMBL/GenBank/DDBJ databases">
        <title>Genomic Encyclopedia of Type Strains, Phase IV (KMG-IV): sequencing the most valuable type-strain genomes for metagenomic binning, comparative biology and taxonomic classification.</title>
        <authorList>
            <person name="Goeker M."/>
        </authorList>
    </citation>
    <scope>NUCLEOTIDE SEQUENCE [LARGE SCALE GENOMIC DNA]</scope>
    <source>
        <strain evidence="3 4">DSM 25520</strain>
    </source>
</reference>
<sequence length="235" mass="25938">MALFGSSKRNVFQPTPYGSSRRKRRIPRWLVLILTGIVLGSGGVLFLQKSYGPTRLTAEQSLQLQSDLNSANLDKQRLQAQVDSQSNNLGESKSAQAKLATQLKQSQEQIAKLKNDLELFAQSIPPDPRGTNPGIRATDFNVVDGQLNYKILVMQDKEDAAPFQGDMELRIAGYYPNGNGATINTEPEAITVGYYNQLQGTATLPRAFTPRTVTVMINQRDSKKLAATRTLRVGR</sequence>
<dbReference type="RefSeq" id="WP_113933543.1">
    <property type="nucleotide sequence ID" value="NZ_JACCEU010000007.1"/>
</dbReference>
<keyword evidence="4" id="KW-1185">Reference proteome</keyword>
<dbReference type="Pfam" id="PF20567">
    <property type="entry name" value="DUF6776"/>
    <property type="match status" value="1"/>
</dbReference>
<organism evidence="3 4">
    <name type="scientific">Eoetvoesiella caeni</name>
    <dbReference type="NCBI Taxonomy" id="645616"/>
    <lineage>
        <taxon>Bacteria</taxon>
        <taxon>Pseudomonadati</taxon>
        <taxon>Pseudomonadota</taxon>
        <taxon>Betaproteobacteria</taxon>
        <taxon>Burkholderiales</taxon>
        <taxon>Alcaligenaceae</taxon>
        <taxon>Eoetvoesiella</taxon>
    </lineage>
</organism>